<dbReference type="InterPro" id="IPR001245">
    <property type="entry name" value="Ser-Thr/Tyr_kinase_cat_dom"/>
</dbReference>
<dbReference type="Pfam" id="PF07714">
    <property type="entry name" value="PK_Tyr_Ser-Thr"/>
    <property type="match status" value="1"/>
</dbReference>
<evidence type="ECO:0000313" key="10">
    <source>
        <dbReference type="EMBL" id="KAA0200871.1"/>
    </source>
</evidence>
<dbReference type="Proteomes" id="UP000728185">
    <property type="component" value="Unassembled WGS sequence"/>
</dbReference>
<dbReference type="EMBL" id="LUCM01000232">
    <property type="protein sequence ID" value="KAA0200871.1"/>
    <property type="molecule type" value="Genomic_DNA"/>
</dbReference>
<dbReference type="CDD" id="cd00192">
    <property type="entry name" value="PTKc"/>
    <property type="match status" value="1"/>
</dbReference>
<dbReference type="PANTHER" id="PTHR24416:SF617">
    <property type="entry name" value="RET ONCOGENE, ISOFORM A"/>
    <property type="match status" value="1"/>
</dbReference>
<evidence type="ECO:0000313" key="11">
    <source>
        <dbReference type="Proteomes" id="UP000728185"/>
    </source>
</evidence>
<dbReference type="SMART" id="SM00219">
    <property type="entry name" value="TyrKc"/>
    <property type="match status" value="1"/>
</dbReference>
<organism evidence="10 11">
    <name type="scientific">Fasciolopsis buskii</name>
    <dbReference type="NCBI Taxonomy" id="27845"/>
    <lineage>
        <taxon>Eukaryota</taxon>
        <taxon>Metazoa</taxon>
        <taxon>Spiralia</taxon>
        <taxon>Lophotrochozoa</taxon>
        <taxon>Platyhelminthes</taxon>
        <taxon>Trematoda</taxon>
        <taxon>Digenea</taxon>
        <taxon>Plagiorchiida</taxon>
        <taxon>Echinostomata</taxon>
        <taxon>Echinostomatoidea</taxon>
        <taxon>Fasciolidae</taxon>
        <taxon>Fasciolopsis</taxon>
    </lineage>
</organism>
<dbReference type="Gene3D" id="1.10.510.10">
    <property type="entry name" value="Transferase(Phosphotransferase) domain 1"/>
    <property type="match status" value="1"/>
</dbReference>
<evidence type="ECO:0000256" key="5">
    <source>
        <dbReference type="ARBA" id="ARBA00023180"/>
    </source>
</evidence>
<comment type="subcellular location">
    <subcellularLocation>
        <location evidence="1">Membrane</location>
        <topology evidence="1">Single-pass membrane protein</topology>
    </subcellularLocation>
</comment>
<feature type="domain" description="Ig-like" evidence="9">
    <location>
        <begin position="206"/>
        <end position="327"/>
    </location>
</feature>
<dbReference type="InterPro" id="IPR011009">
    <property type="entry name" value="Kinase-like_dom_sf"/>
</dbReference>
<feature type="region of interest" description="Disordered" evidence="6">
    <location>
        <begin position="120"/>
        <end position="161"/>
    </location>
</feature>
<dbReference type="GO" id="GO:0043235">
    <property type="term" value="C:receptor complex"/>
    <property type="evidence" value="ECO:0007669"/>
    <property type="project" value="TreeGrafter"/>
</dbReference>
<evidence type="ECO:0000256" key="6">
    <source>
        <dbReference type="SAM" id="MobiDB-lite"/>
    </source>
</evidence>
<name>A0A8E0VPS0_9TREM</name>
<dbReference type="InterPro" id="IPR007110">
    <property type="entry name" value="Ig-like_dom"/>
</dbReference>
<dbReference type="GO" id="GO:0007169">
    <property type="term" value="P:cell surface receptor protein tyrosine kinase signaling pathway"/>
    <property type="evidence" value="ECO:0007669"/>
    <property type="project" value="TreeGrafter"/>
</dbReference>
<feature type="compositionally biased region" description="Basic and acidic residues" evidence="6">
    <location>
        <begin position="120"/>
        <end position="131"/>
    </location>
</feature>
<dbReference type="AlphaFoldDB" id="A0A8E0VPS0"/>
<evidence type="ECO:0000256" key="7">
    <source>
        <dbReference type="SAM" id="Phobius"/>
    </source>
</evidence>
<dbReference type="PROSITE" id="PS50835">
    <property type="entry name" value="IG_LIKE"/>
    <property type="match status" value="1"/>
</dbReference>
<feature type="transmembrane region" description="Helical" evidence="7">
    <location>
        <begin position="342"/>
        <end position="363"/>
    </location>
</feature>
<keyword evidence="5" id="KW-0325">Glycoprotein</keyword>
<dbReference type="GO" id="GO:0004714">
    <property type="term" value="F:transmembrane receptor protein tyrosine kinase activity"/>
    <property type="evidence" value="ECO:0007669"/>
    <property type="project" value="TreeGrafter"/>
</dbReference>
<keyword evidence="2 7" id="KW-0812">Transmembrane</keyword>
<dbReference type="SUPFAM" id="SSF56112">
    <property type="entry name" value="Protein kinase-like (PK-like)"/>
    <property type="match status" value="1"/>
</dbReference>
<evidence type="ECO:0000259" key="8">
    <source>
        <dbReference type="PROSITE" id="PS50011"/>
    </source>
</evidence>
<dbReference type="InterPro" id="IPR036179">
    <property type="entry name" value="Ig-like_dom_sf"/>
</dbReference>
<protein>
    <submittedName>
        <fullName evidence="10">Fibroblast growth factor receptor</fullName>
    </submittedName>
</protein>
<dbReference type="FunFam" id="1.10.510.10:FF:001927">
    <property type="entry name" value="Receptor protein-tyrosine kinase"/>
    <property type="match status" value="1"/>
</dbReference>
<feature type="domain" description="Protein kinase" evidence="8">
    <location>
        <begin position="471"/>
        <end position="767"/>
    </location>
</feature>
<dbReference type="InterPro" id="IPR050122">
    <property type="entry name" value="RTK"/>
</dbReference>
<comment type="caution">
    <text evidence="10">The sequence shown here is derived from an EMBL/GenBank/DDBJ whole genome shotgun (WGS) entry which is preliminary data.</text>
</comment>
<evidence type="ECO:0000256" key="3">
    <source>
        <dbReference type="ARBA" id="ARBA00022989"/>
    </source>
</evidence>
<evidence type="ECO:0000256" key="2">
    <source>
        <dbReference type="ARBA" id="ARBA00022692"/>
    </source>
</evidence>
<dbReference type="SUPFAM" id="SSF48726">
    <property type="entry name" value="Immunoglobulin"/>
    <property type="match status" value="1"/>
</dbReference>
<proteinExistence type="predicted"/>
<dbReference type="InterPro" id="IPR020635">
    <property type="entry name" value="Tyr_kinase_cat_dom"/>
</dbReference>
<evidence type="ECO:0000259" key="9">
    <source>
        <dbReference type="PROSITE" id="PS50835"/>
    </source>
</evidence>
<dbReference type="InterPro" id="IPR000719">
    <property type="entry name" value="Prot_kinase_dom"/>
</dbReference>
<dbReference type="OrthoDB" id="4062651at2759"/>
<dbReference type="Gene3D" id="3.30.200.20">
    <property type="entry name" value="Phosphorylase Kinase, domain 1"/>
    <property type="match status" value="1"/>
</dbReference>
<dbReference type="PROSITE" id="PS50011">
    <property type="entry name" value="PROTEIN_KINASE_DOM"/>
    <property type="match status" value="1"/>
</dbReference>
<feature type="compositionally biased region" description="Low complexity" evidence="6">
    <location>
        <begin position="147"/>
        <end position="161"/>
    </location>
</feature>
<dbReference type="GO" id="GO:0005886">
    <property type="term" value="C:plasma membrane"/>
    <property type="evidence" value="ECO:0007669"/>
    <property type="project" value="TreeGrafter"/>
</dbReference>
<keyword evidence="3 7" id="KW-1133">Transmembrane helix</keyword>
<keyword evidence="4 7" id="KW-0472">Membrane</keyword>
<gene>
    <name evidence="10" type="ORF">FBUS_05887</name>
</gene>
<keyword evidence="11" id="KW-1185">Reference proteome</keyword>
<evidence type="ECO:0000256" key="4">
    <source>
        <dbReference type="ARBA" id="ARBA00023136"/>
    </source>
</evidence>
<accession>A0A8E0VPS0</accession>
<sequence>MLRRFLLQVISCDDLEETQRPMSGTCFHASLDVPILPTGGEFKVEVSLPPESESTKSNSETQLCITFTVLKNILDQFLSREELESTDEIPFSNHDSFGFSALGIFDFPVIDEIRFLNKSNPYHEHPEEQNRDSGLSNVLQTSRNEESTSSASSPIYSHPSAWIPRHKSPEQLSTRLPGITSSPSDLALDDGFSGLNCSALVPSTHPKLEFFMHHSIACIGENQTVDCRFSQIPIQLELWFLRPIQLVTQTSQSCTEECNSLGCFDRPKLLKKSRVQEYRIVHQRSQHIERVYQFHDNVAITIQDLGPQHSGLYLCKAGHSYRSVTMAVRDCSASNLNLKPSILIITVLVFTTVMLMLPLYVCLRARRKSVIAIMSPSVFHLNVVPGSSAKKLTMVSRWNKLYPRLNEGITNSFLWSSAQNVHKKKSKQQRPNAVQINNRITWSRGKQSRVFRPPTQLAPVDPRWEVSRAQIQIGAVLGYGCFGVVRSGLLRGPLPGSPCPTDSGFSTHKVAIKTLKTHYTQSELLDLLCELETMKLVHSHPHVIQLLGVCTQQQDCPLILMELAEYGNLRDYLRKHRGAQSDEFGEYILAQDSSESAVESLGHELDASILLRFAQHVAAALAYFESLQLAHRDVAARNVLICSGYVAKLGDLGFARVIEDCYYDTDREQCPYKWMAPESIERGQYKLKSDVWSFGIFLWEVFSLGEVPYPNVSVADLTGWLAAGNRNAQPLLADERLFSLMRQCWEMEPDKRPGFQMIVRELAECSLKTPPSPQRQLSQDSGCCSESRSCRSCSVHSLIFTEGHDTMRPVVSPKPVPPMRTSVLLVGSKSSTVCSSLLHMSISILVLSYA</sequence>
<evidence type="ECO:0000256" key="1">
    <source>
        <dbReference type="ARBA" id="ARBA00004167"/>
    </source>
</evidence>
<keyword evidence="10" id="KW-0675">Receptor</keyword>
<dbReference type="PANTHER" id="PTHR24416">
    <property type="entry name" value="TYROSINE-PROTEIN KINASE RECEPTOR"/>
    <property type="match status" value="1"/>
</dbReference>
<dbReference type="GO" id="GO:0005524">
    <property type="term" value="F:ATP binding"/>
    <property type="evidence" value="ECO:0007669"/>
    <property type="project" value="InterPro"/>
</dbReference>
<reference evidence="10" key="1">
    <citation type="submission" date="2019-05" db="EMBL/GenBank/DDBJ databases">
        <title>Annotation for the trematode Fasciolopsis buski.</title>
        <authorList>
            <person name="Choi Y.-J."/>
        </authorList>
    </citation>
    <scope>NUCLEOTIDE SEQUENCE</scope>
    <source>
        <strain evidence="10">HT</strain>
        <tissue evidence="10">Whole worm</tissue>
    </source>
</reference>
<dbReference type="PRINTS" id="PR00109">
    <property type="entry name" value="TYRKINASE"/>
</dbReference>